<dbReference type="RefSeq" id="WP_100921094.1">
    <property type="nucleotide sequence ID" value="NZ_CP020370.1"/>
</dbReference>
<comment type="subcellular location">
    <subcellularLocation>
        <location evidence="9">Cytoplasm</location>
    </subcellularLocation>
</comment>
<feature type="binding site" evidence="9">
    <location>
        <position position="559"/>
    </location>
    <ligand>
        <name>acetyl-CoA</name>
        <dbReference type="ChEBI" id="CHEBI:57288"/>
    </ligand>
</feature>
<keyword evidence="6 9" id="KW-0067">ATP-binding</keyword>
<keyword evidence="2 9" id="KW-0820">tRNA-binding</keyword>
<comment type="similarity">
    <text evidence="9">Belongs to the TmcA family.</text>
</comment>
<evidence type="ECO:0000256" key="5">
    <source>
        <dbReference type="ARBA" id="ARBA00022741"/>
    </source>
</evidence>
<comment type="catalytic activity">
    <reaction evidence="9">
        <text>cytidine(34) in elongator tRNA(Met) + acetyl-CoA + ATP + H2O = N(4)-acetylcytidine(34) in elongator tRNA(Met) + ADP + phosphate + CoA + H(+)</text>
        <dbReference type="Rhea" id="RHEA:43788"/>
        <dbReference type="Rhea" id="RHEA-COMP:10693"/>
        <dbReference type="Rhea" id="RHEA-COMP:10694"/>
        <dbReference type="ChEBI" id="CHEBI:15377"/>
        <dbReference type="ChEBI" id="CHEBI:15378"/>
        <dbReference type="ChEBI" id="CHEBI:30616"/>
        <dbReference type="ChEBI" id="CHEBI:43474"/>
        <dbReference type="ChEBI" id="CHEBI:57287"/>
        <dbReference type="ChEBI" id="CHEBI:57288"/>
        <dbReference type="ChEBI" id="CHEBI:74900"/>
        <dbReference type="ChEBI" id="CHEBI:82748"/>
        <dbReference type="ChEBI" id="CHEBI:456216"/>
        <dbReference type="EC" id="2.3.1.193"/>
    </reaction>
</comment>
<dbReference type="GO" id="GO:0005737">
    <property type="term" value="C:cytoplasm"/>
    <property type="evidence" value="ECO:0007669"/>
    <property type="project" value="UniProtKB-SubCell"/>
</dbReference>
<dbReference type="InterPro" id="IPR013562">
    <property type="entry name" value="TmcA/NAT10_N"/>
</dbReference>
<evidence type="ECO:0000256" key="4">
    <source>
        <dbReference type="ARBA" id="ARBA00022694"/>
    </source>
</evidence>
<protein>
    <recommendedName>
        <fullName evidence="9">tRNA(Met) cytidine acetyltransferase TmcA</fullName>
        <ecNumber evidence="9">2.3.1.193</ecNumber>
    </recommendedName>
</protein>
<dbReference type="EC" id="2.3.1.193" evidence="9"/>
<dbReference type="GO" id="GO:0005524">
    <property type="term" value="F:ATP binding"/>
    <property type="evidence" value="ECO:0007669"/>
    <property type="project" value="UniProtKB-UniRule"/>
</dbReference>
<dbReference type="PROSITE" id="PS51186">
    <property type="entry name" value="GNAT"/>
    <property type="match status" value="1"/>
</dbReference>
<dbReference type="InterPro" id="IPR016181">
    <property type="entry name" value="Acyl_CoA_acyltransferase"/>
</dbReference>
<comment type="caution">
    <text evidence="9">Lacks conserved residue(s) required for the propagation of feature annotation.</text>
</comment>
<dbReference type="InterPro" id="IPR000182">
    <property type="entry name" value="GNAT_dom"/>
</dbReference>
<keyword evidence="1 9" id="KW-0963">Cytoplasm</keyword>
<dbReference type="KEGG" id="tsy:THSYN_22295"/>
<evidence type="ECO:0000256" key="6">
    <source>
        <dbReference type="ARBA" id="ARBA00022840"/>
    </source>
</evidence>
<keyword evidence="4 9" id="KW-0819">tRNA processing</keyword>
<keyword evidence="12" id="KW-1185">Reference proteome</keyword>
<evidence type="ECO:0000313" key="11">
    <source>
        <dbReference type="EMBL" id="AUB83406.1"/>
    </source>
</evidence>
<feature type="binding site" evidence="9">
    <location>
        <begin position="519"/>
        <end position="521"/>
    </location>
    <ligand>
        <name>acetyl-CoA</name>
        <dbReference type="ChEBI" id="CHEBI:57288"/>
    </ligand>
</feature>
<dbReference type="GO" id="GO:0000049">
    <property type="term" value="F:tRNA binding"/>
    <property type="evidence" value="ECO:0007669"/>
    <property type="project" value="UniProtKB-UniRule"/>
</dbReference>
<accession>A0A2K8UCV8</accession>
<evidence type="ECO:0000259" key="10">
    <source>
        <dbReference type="PROSITE" id="PS51186"/>
    </source>
</evidence>
<dbReference type="Gene3D" id="1.20.120.890">
    <property type="entry name" value="tRNA(Met) cytidine acetyltransferase, tail domain"/>
    <property type="match status" value="1"/>
</dbReference>
<reference evidence="11 12" key="1">
    <citation type="submission" date="2017-03" db="EMBL/GenBank/DDBJ databases">
        <title>Complete genome sequence of Candidatus 'Thiodictyon syntrophicum' sp. nov. strain Cad16T, a photolithoautotroph purple sulfur bacterium isolated from an alpine meromictic lake.</title>
        <authorList>
            <person name="Luedin S.M."/>
            <person name="Pothier J.F."/>
            <person name="Danza F."/>
            <person name="Storelli N."/>
            <person name="Wittwer M."/>
            <person name="Tonolla M."/>
        </authorList>
    </citation>
    <scope>NUCLEOTIDE SEQUENCE [LARGE SCALE GENOMIC DNA]</scope>
    <source>
        <strain evidence="11 12">Cad16T</strain>
    </source>
</reference>
<dbReference type="InterPro" id="IPR027417">
    <property type="entry name" value="P-loop_NTPase"/>
</dbReference>
<dbReference type="Pfam" id="PF13718">
    <property type="entry name" value="GNAT_acetyltr_2"/>
    <property type="match status" value="2"/>
</dbReference>
<evidence type="ECO:0000256" key="7">
    <source>
        <dbReference type="ARBA" id="ARBA00022884"/>
    </source>
</evidence>
<keyword evidence="3 9" id="KW-0808">Transferase</keyword>
<dbReference type="EMBL" id="CP020370">
    <property type="protein sequence ID" value="AUB83406.1"/>
    <property type="molecule type" value="Genomic_DNA"/>
</dbReference>
<dbReference type="PANTHER" id="PTHR10925">
    <property type="entry name" value="N-ACETYLTRANSFERASE 10"/>
    <property type="match status" value="1"/>
</dbReference>
<name>A0A2K8UCV8_9GAMM</name>
<dbReference type="Gene3D" id="3.40.630.30">
    <property type="match status" value="1"/>
</dbReference>
<evidence type="ECO:0000313" key="12">
    <source>
        <dbReference type="Proteomes" id="UP000232638"/>
    </source>
</evidence>
<keyword evidence="5 9" id="KW-0547">Nucleotide-binding</keyword>
<dbReference type="Proteomes" id="UP000232638">
    <property type="component" value="Chromosome"/>
</dbReference>
<dbReference type="Pfam" id="PF08351">
    <property type="entry name" value="TmcA_N"/>
    <property type="match status" value="1"/>
</dbReference>
<keyword evidence="8 9" id="KW-0012">Acyltransferase</keyword>
<proteinExistence type="inferred from homology"/>
<dbReference type="InterPro" id="IPR007807">
    <property type="entry name" value="TcmA/NAT10_helicase"/>
</dbReference>
<feature type="domain" description="N-acetyltransferase" evidence="10">
    <location>
        <begin position="413"/>
        <end position="594"/>
    </location>
</feature>
<evidence type="ECO:0000256" key="2">
    <source>
        <dbReference type="ARBA" id="ARBA00022555"/>
    </source>
</evidence>
<feature type="binding site" evidence="9">
    <location>
        <position position="566"/>
    </location>
    <ligand>
        <name>acetyl-CoA</name>
        <dbReference type="ChEBI" id="CHEBI:57288"/>
    </ligand>
</feature>
<dbReference type="InterPro" id="IPR032672">
    <property type="entry name" value="TmcA/NAT10/Kre33"/>
</dbReference>
<dbReference type="Pfam" id="PF05127">
    <property type="entry name" value="NAT10_TcmA_helicase"/>
    <property type="match status" value="1"/>
</dbReference>
<dbReference type="InterPro" id="IPR038321">
    <property type="entry name" value="TmcA_C_sf"/>
</dbReference>
<evidence type="ECO:0000256" key="9">
    <source>
        <dbReference type="HAMAP-Rule" id="MF_01886"/>
    </source>
</evidence>
<dbReference type="SUPFAM" id="SSF52540">
    <property type="entry name" value="P-loop containing nucleoside triphosphate hydrolases"/>
    <property type="match status" value="1"/>
</dbReference>
<dbReference type="GO" id="GO:1990883">
    <property type="term" value="F:18S rRNA cytidine N-acetyltransferase activity"/>
    <property type="evidence" value="ECO:0007669"/>
    <property type="project" value="TreeGrafter"/>
</dbReference>
<feature type="binding site" evidence="9">
    <location>
        <position position="373"/>
    </location>
    <ligand>
        <name>ATP</name>
        <dbReference type="ChEBI" id="CHEBI:30616"/>
    </ligand>
</feature>
<dbReference type="Gene3D" id="3.40.50.11040">
    <property type="match status" value="1"/>
</dbReference>
<dbReference type="GO" id="GO:0002101">
    <property type="term" value="P:tRNA wobble cytosine modification"/>
    <property type="evidence" value="ECO:0007669"/>
    <property type="project" value="UniProtKB-UniRule"/>
</dbReference>
<gene>
    <name evidence="9" type="primary">tmcA</name>
    <name evidence="11" type="ORF">THSYN_22295</name>
</gene>
<comment type="function">
    <text evidence="9">Catalyzes the formation of N(4)-acetylcytidine (ac(4)C) at the wobble position of tRNA(Met), by using acetyl-CoA as an acetyl donor and ATP (or GTP).</text>
</comment>
<dbReference type="PANTHER" id="PTHR10925:SF5">
    <property type="entry name" value="RNA CYTIDINE ACETYLTRANSFERASE"/>
    <property type="match status" value="1"/>
</dbReference>
<organism evidence="11 12">
    <name type="scientific">Candidatus Thiodictyon syntrophicum</name>
    <dbReference type="NCBI Taxonomy" id="1166950"/>
    <lineage>
        <taxon>Bacteria</taxon>
        <taxon>Pseudomonadati</taxon>
        <taxon>Pseudomonadota</taxon>
        <taxon>Gammaproteobacteria</taxon>
        <taxon>Chromatiales</taxon>
        <taxon>Chromatiaceae</taxon>
        <taxon>Thiodictyon</taxon>
    </lineage>
</organism>
<evidence type="ECO:0000256" key="3">
    <source>
        <dbReference type="ARBA" id="ARBA00022679"/>
    </source>
</evidence>
<evidence type="ECO:0000256" key="8">
    <source>
        <dbReference type="ARBA" id="ARBA00023315"/>
    </source>
</evidence>
<sequence length="740" mass="77962">MDCDHRVPALARHLRARAGALGHRLTLVLSGDPHWSAAAARSAAAACADGPALWLSDRPLHPAARPLDAATRLLGGECDLLIYDAWSGFDPDGFGAATGTLRGGGLLILLCPPLDDWAGLPDPQAARIAPWPLGLEAVTGRYIARLVRVLRDQPGVRILAQGASDHGPDPLVPTPPDAPAVGFGHADTRDASQPATPDQADAVAAILRHARGRPHRPLVLTAHRGRGKSAALGIAAARLLRGADTAVPGPRLVLVTAPRRAAAAALFAHAALAWPGARPDGSGLRAGERAIQFLAPDALCENPIGADLLLVDEAAGIPAPLLARLLEHYPRVVFATTVHGYEGTGRGFDLRFRATLDRRTPHWRGLTLEAPIRWSPHDPLEALMFRALLLDAAPATAADLLGDAQAPVERLDRAALAADDHTLGQVFGLLVLAHYQTRPLDLRLLLDAPGVRVLVLRLGGQVAATLIAVTEGGLTDPELLRAVYDGRRRPRGHLLPFTLSAHGGLPDAPRLGWLRVIRIAVHPALRRRGLGRRLLHGLLREARGEGIDLLGSSFGATPELIGFWTRCGYRPVQIGTSRNAASGEHALVVLRTASRAGSLWRTAARSRLAGRLPVLLPGPLRRLDPTVTAALIAALGRVDKSAAADPDGNSADDLELRSFAAGHRTLEAALPALAALTRRRLAAALNSGQLDGPAAALLAAAAAQLRPVAELVAVFEAPGREALIATLRTIVARLLPARPL</sequence>
<dbReference type="GO" id="GO:0051392">
    <property type="term" value="F:tRNA cytidine N4-acetyltransferase activity"/>
    <property type="evidence" value="ECO:0007669"/>
    <property type="project" value="UniProtKB-UniRule"/>
</dbReference>
<feature type="binding site" evidence="9">
    <location>
        <position position="199"/>
    </location>
    <ligand>
        <name>ATP</name>
        <dbReference type="ChEBI" id="CHEBI:30616"/>
    </ligand>
</feature>
<dbReference type="OrthoDB" id="5578851at2"/>
<keyword evidence="7 9" id="KW-0694">RNA-binding</keyword>
<dbReference type="HAMAP" id="MF_01886">
    <property type="entry name" value="tRNA_acetyltr_TmcA"/>
    <property type="match status" value="1"/>
</dbReference>
<evidence type="ECO:0000256" key="1">
    <source>
        <dbReference type="ARBA" id="ARBA00022490"/>
    </source>
</evidence>
<dbReference type="AlphaFoldDB" id="A0A2K8UCV8"/>
<dbReference type="InterPro" id="IPR024914">
    <property type="entry name" value="tRNA_acetyltr_TmcA"/>
</dbReference>
<dbReference type="Gene3D" id="3.40.50.300">
    <property type="entry name" value="P-loop containing nucleotide triphosphate hydrolases"/>
    <property type="match status" value="1"/>
</dbReference>
<dbReference type="SUPFAM" id="SSF55729">
    <property type="entry name" value="Acyl-CoA N-acyltransferases (Nat)"/>
    <property type="match status" value="1"/>
</dbReference>
<dbReference type="GO" id="GO:0051391">
    <property type="term" value="P:tRNA acetylation"/>
    <property type="evidence" value="ECO:0007669"/>
    <property type="project" value="UniProtKB-UniRule"/>
</dbReference>
<dbReference type="GO" id="GO:1904812">
    <property type="term" value="P:rRNA acetylation involved in maturation of SSU-rRNA"/>
    <property type="evidence" value="ECO:0007669"/>
    <property type="project" value="TreeGrafter"/>
</dbReference>